<dbReference type="EMBL" id="CAEZVC010000018">
    <property type="protein sequence ID" value="CAB4617427.1"/>
    <property type="molecule type" value="Genomic_DNA"/>
</dbReference>
<evidence type="ECO:0000256" key="4">
    <source>
        <dbReference type="ARBA" id="ARBA00022438"/>
    </source>
</evidence>
<evidence type="ECO:0000313" key="10">
    <source>
        <dbReference type="EMBL" id="CAB4585773.1"/>
    </source>
</evidence>
<dbReference type="AlphaFoldDB" id="A0A6J5ZI15"/>
<sequence>MSLKISPARSVPASIDAVVVAVASDKSSDRALKARGLPVAALHTQGFTGAADQTAFVVDASGRSLVVIGVGASKSVDDNRLRRFGAQSVRAGSRSKRLAVDVSDLLDQRAAAERTTALRALAEGLVLGSYRFIEYRSEPKPVALTAVTVAGISGKASTDAFAEGLKIGEAQNFARDLVNRPGGDLTPDALAQEAVKLARRERFTIEVLNLAQIRRQKLGGLLGVNRGSTLEPRFVKITYSPRSPKGTLALVGKGITFDSGGLSIKTGEGMMTMKMDMGGAAAVLGCFAALRAVAPKCKVVGYLPMTDNMSDGDATRPGDVLRIRNGTTVEVLNTDAEGRLVLADALSLATEDAPDAIVDLATLTGAVEVALGGRIAAVMSNSDAWLDDVEAAAESAGERMWPLPLPADYRSFLDSDVADLRNISRSRGGGTITAGLFLQEFVGNDIPWAHIDIAGTAWSEADDAETTKGGTGYGVRTLLELARTFTPRRR</sequence>
<dbReference type="CDD" id="cd00433">
    <property type="entry name" value="Peptidase_M17"/>
    <property type="match status" value="1"/>
</dbReference>
<evidence type="ECO:0000313" key="14">
    <source>
        <dbReference type="EMBL" id="CAB4983766.1"/>
    </source>
</evidence>
<evidence type="ECO:0000259" key="7">
    <source>
        <dbReference type="PROSITE" id="PS00631"/>
    </source>
</evidence>
<dbReference type="Gene3D" id="3.40.630.10">
    <property type="entry name" value="Zn peptidases"/>
    <property type="match status" value="1"/>
</dbReference>
<keyword evidence="4" id="KW-0031">Aminopeptidase</keyword>
<dbReference type="GO" id="GO:0070006">
    <property type="term" value="F:metalloaminopeptidase activity"/>
    <property type="evidence" value="ECO:0007669"/>
    <property type="project" value="InterPro"/>
</dbReference>
<dbReference type="InterPro" id="IPR043472">
    <property type="entry name" value="Macro_dom-like"/>
</dbReference>
<dbReference type="EC" id="3.4.11.1" evidence="3"/>
<dbReference type="PROSITE" id="PS00631">
    <property type="entry name" value="CYTOSOL_AP"/>
    <property type="match status" value="1"/>
</dbReference>
<dbReference type="PRINTS" id="PR00481">
    <property type="entry name" value="LAMNOPPTDASE"/>
</dbReference>
<evidence type="ECO:0000313" key="15">
    <source>
        <dbReference type="EMBL" id="CAB5077205.1"/>
    </source>
</evidence>
<dbReference type="GO" id="GO:0030145">
    <property type="term" value="F:manganese ion binding"/>
    <property type="evidence" value="ECO:0007669"/>
    <property type="project" value="InterPro"/>
</dbReference>
<feature type="domain" description="Cytosol aminopeptidase" evidence="7">
    <location>
        <begin position="333"/>
        <end position="340"/>
    </location>
</feature>
<evidence type="ECO:0000256" key="3">
    <source>
        <dbReference type="ARBA" id="ARBA00012565"/>
    </source>
</evidence>
<dbReference type="HAMAP" id="MF_00181">
    <property type="entry name" value="Cytosol_peptidase_M17"/>
    <property type="match status" value="1"/>
</dbReference>
<dbReference type="EMBL" id="CAEZXY010000054">
    <property type="protein sequence ID" value="CAB4712136.1"/>
    <property type="molecule type" value="Genomic_DNA"/>
</dbReference>
<proteinExistence type="inferred from homology"/>
<evidence type="ECO:0000313" key="11">
    <source>
        <dbReference type="EMBL" id="CAB4617427.1"/>
    </source>
</evidence>
<dbReference type="PANTHER" id="PTHR11963">
    <property type="entry name" value="LEUCINE AMINOPEPTIDASE-RELATED"/>
    <property type="match status" value="1"/>
</dbReference>
<comment type="catalytic activity">
    <reaction evidence="1">
        <text>Release of an N-terminal amino acid, Xaa-|-Yaa-, in which Xaa is preferably Leu, but may be other amino acids including Pro although not Arg or Lys, and Yaa may be Pro. Amino acid amides and methyl esters are also readily hydrolyzed, but rates on arylamides are exceedingly low.</text>
        <dbReference type="EC" id="3.4.11.1"/>
    </reaction>
</comment>
<evidence type="ECO:0000256" key="5">
    <source>
        <dbReference type="ARBA" id="ARBA00022670"/>
    </source>
</evidence>
<dbReference type="InterPro" id="IPR008283">
    <property type="entry name" value="Peptidase_M17_N"/>
</dbReference>
<evidence type="ECO:0000256" key="1">
    <source>
        <dbReference type="ARBA" id="ARBA00000135"/>
    </source>
</evidence>
<dbReference type="GO" id="GO:0006508">
    <property type="term" value="P:proteolysis"/>
    <property type="evidence" value="ECO:0007669"/>
    <property type="project" value="UniProtKB-KW"/>
</dbReference>
<evidence type="ECO:0000313" key="8">
    <source>
        <dbReference type="EMBL" id="CAB4340852.1"/>
    </source>
</evidence>
<reference evidence="8" key="1">
    <citation type="submission" date="2020-05" db="EMBL/GenBank/DDBJ databases">
        <authorList>
            <person name="Chiriac C."/>
            <person name="Salcher M."/>
            <person name="Ghai R."/>
            <person name="Kavagutti S V."/>
        </authorList>
    </citation>
    <scope>NUCLEOTIDE SEQUENCE</scope>
</reference>
<dbReference type="EMBL" id="CAFBRD010000047">
    <property type="protein sequence ID" value="CAB5077205.1"/>
    <property type="molecule type" value="Genomic_DNA"/>
</dbReference>
<dbReference type="Gene3D" id="3.40.220.10">
    <property type="entry name" value="Leucine Aminopeptidase, subunit E, domain 1"/>
    <property type="match status" value="1"/>
</dbReference>
<dbReference type="EMBL" id="CAFAAD010000041">
    <property type="protein sequence ID" value="CAB4789977.1"/>
    <property type="molecule type" value="Genomic_DNA"/>
</dbReference>
<dbReference type="InterPro" id="IPR011356">
    <property type="entry name" value="Leucine_aapep/pepB"/>
</dbReference>
<dbReference type="SUPFAM" id="SSF53187">
    <property type="entry name" value="Zn-dependent exopeptidases"/>
    <property type="match status" value="1"/>
</dbReference>
<dbReference type="EMBL" id="CAFBOK010000088">
    <property type="protein sequence ID" value="CAB4983766.1"/>
    <property type="molecule type" value="Genomic_DNA"/>
</dbReference>
<dbReference type="NCBIfam" id="NF002073">
    <property type="entry name" value="PRK00913.1-2"/>
    <property type="match status" value="1"/>
</dbReference>
<dbReference type="Pfam" id="PF00883">
    <property type="entry name" value="Peptidase_M17"/>
    <property type="match status" value="1"/>
</dbReference>
<dbReference type="PANTHER" id="PTHR11963:SF23">
    <property type="entry name" value="CYTOSOL AMINOPEPTIDASE"/>
    <property type="match status" value="1"/>
</dbReference>
<dbReference type="GO" id="GO:0005737">
    <property type="term" value="C:cytoplasm"/>
    <property type="evidence" value="ECO:0007669"/>
    <property type="project" value="InterPro"/>
</dbReference>
<name>A0A6J5ZI15_9ZZZZ</name>
<keyword evidence="6" id="KW-0378">Hydrolase</keyword>
<dbReference type="EMBL" id="CAEUNJ010000043">
    <property type="protein sequence ID" value="CAB4371817.1"/>
    <property type="molecule type" value="Genomic_DNA"/>
</dbReference>
<dbReference type="Pfam" id="PF02789">
    <property type="entry name" value="Peptidase_M17_N"/>
    <property type="match status" value="1"/>
</dbReference>
<dbReference type="SUPFAM" id="SSF52949">
    <property type="entry name" value="Macro domain-like"/>
    <property type="match status" value="1"/>
</dbReference>
<evidence type="ECO:0000313" key="12">
    <source>
        <dbReference type="EMBL" id="CAB4712136.1"/>
    </source>
</evidence>
<dbReference type="InterPro" id="IPR000819">
    <property type="entry name" value="Peptidase_M17_C"/>
</dbReference>
<keyword evidence="5" id="KW-0645">Protease</keyword>
<evidence type="ECO:0000256" key="2">
    <source>
        <dbReference type="ARBA" id="ARBA00009528"/>
    </source>
</evidence>
<dbReference type="EMBL" id="CAESAL010000028">
    <property type="protein sequence ID" value="CAB4340852.1"/>
    <property type="molecule type" value="Genomic_DNA"/>
</dbReference>
<gene>
    <name evidence="10" type="ORF">UFOPK1762_00981</name>
    <name evidence="11" type="ORF">UFOPK1906_00476</name>
    <name evidence="12" type="ORF">UFOPK2624_01175</name>
    <name evidence="13" type="ORF">UFOPK2969_00715</name>
    <name evidence="8" type="ORF">UFOPK3331_00969</name>
    <name evidence="14" type="ORF">UFOPK3927_00876</name>
    <name evidence="9" type="ORF">UFOPK4201_01077</name>
    <name evidence="15" type="ORF">UFOPK4371_00965</name>
</gene>
<organism evidence="8">
    <name type="scientific">freshwater metagenome</name>
    <dbReference type="NCBI Taxonomy" id="449393"/>
    <lineage>
        <taxon>unclassified sequences</taxon>
        <taxon>metagenomes</taxon>
        <taxon>ecological metagenomes</taxon>
    </lineage>
</organism>
<protein>
    <recommendedName>
        <fullName evidence="3">leucyl aminopeptidase</fullName>
        <ecNumber evidence="3">3.4.11.1</ecNumber>
    </recommendedName>
</protein>
<evidence type="ECO:0000256" key="6">
    <source>
        <dbReference type="ARBA" id="ARBA00022801"/>
    </source>
</evidence>
<dbReference type="EMBL" id="CAEZTY010000031">
    <property type="protein sequence ID" value="CAB4585773.1"/>
    <property type="molecule type" value="Genomic_DNA"/>
</dbReference>
<comment type="similarity">
    <text evidence="2">Belongs to the peptidase M17 family.</text>
</comment>
<dbReference type="InterPro" id="IPR023042">
    <property type="entry name" value="Peptidase_M17_leu_NH2_pept"/>
</dbReference>
<evidence type="ECO:0000313" key="9">
    <source>
        <dbReference type="EMBL" id="CAB4371817.1"/>
    </source>
</evidence>
<evidence type="ECO:0000313" key="13">
    <source>
        <dbReference type="EMBL" id="CAB4789977.1"/>
    </source>
</evidence>
<accession>A0A6J5ZI15</accession>